<protein>
    <submittedName>
        <fullName evidence="7">Beta-lactamase-like protein</fullName>
    </submittedName>
</protein>
<dbReference type="GeneID" id="64604593"/>
<dbReference type="GO" id="GO:0016787">
    <property type="term" value="F:hydrolase activity"/>
    <property type="evidence" value="ECO:0007669"/>
    <property type="project" value="UniProtKB-KW"/>
</dbReference>
<evidence type="ECO:0000259" key="6">
    <source>
        <dbReference type="SMART" id="SM00849"/>
    </source>
</evidence>
<accession>A0A9P7ANR0</accession>
<dbReference type="PANTHER" id="PTHR42978">
    <property type="entry name" value="QUORUM-QUENCHING LACTONASE YTNP-RELATED-RELATED"/>
    <property type="match status" value="1"/>
</dbReference>
<evidence type="ECO:0000313" key="7">
    <source>
        <dbReference type="EMBL" id="KAG1793261.1"/>
    </source>
</evidence>
<evidence type="ECO:0000256" key="5">
    <source>
        <dbReference type="ARBA" id="ARBA00022833"/>
    </source>
</evidence>
<evidence type="ECO:0000313" key="8">
    <source>
        <dbReference type="Proteomes" id="UP000719766"/>
    </source>
</evidence>
<dbReference type="GO" id="GO:0046872">
    <property type="term" value="F:metal ion binding"/>
    <property type="evidence" value="ECO:0007669"/>
    <property type="project" value="UniProtKB-KW"/>
</dbReference>
<dbReference type="InterPro" id="IPR036866">
    <property type="entry name" value="RibonucZ/Hydroxyglut_hydro"/>
</dbReference>
<dbReference type="Proteomes" id="UP000719766">
    <property type="component" value="Unassembled WGS sequence"/>
</dbReference>
<dbReference type="InterPro" id="IPR051013">
    <property type="entry name" value="MBL_superfamily_lactonases"/>
</dbReference>
<dbReference type="Gene3D" id="3.60.15.10">
    <property type="entry name" value="Ribonuclease Z/Hydroxyacylglutathione hydrolase-like"/>
    <property type="match status" value="1"/>
</dbReference>
<organism evidence="7 8">
    <name type="scientific">Suillus plorans</name>
    <dbReference type="NCBI Taxonomy" id="116603"/>
    <lineage>
        <taxon>Eukaryota</taxon>
        <taxon>Fungi</taxon>
        <taxon>Dikarya</taxon>
        <taxon>Basidiomycota</taxon>
        <taxon>Agaricomycotina</taxon>
        <taxon>Agaricomycetes</taxon>
        <taxon>Agaricomycetidae</taxon>
        <taxon>Boletales</taxon>
        <taxon>Suillineae</taxon>
        <taxon>Suillaceae</taxon>
        <taxon>Suillus</taxon>
    </lineage>
</organism>
<reference evidence="7" key="1">
    <citation type="journal article" date="2020" name="New Phytol.">
        <title>Comparative genomics reveals dynamic genome evolution in host specialist ectomycorrhizal fungi.</title>
        <authorList>
            <person name="Lofgren L.A."/>
            <person name="Nguyen N.H."/>
            <person name="Vilgalys R."/>
            <person name="Ruytinx J."/>
            <person name="Liao H.L."/>
            <person name="Branco S."/>
            <person name="Kuo A."/>
            <person name="LaButti K."/>
            <person name="Lipzen A."/>
            <person name="Andreopoulos W."/>
            <person name="Pangilinan J."/>
            <person name="Riley R."/>
            <person name="Hundley H."/>
            <person name="Na H."/>
            <person name="Barry K."/>
            <person name="Grigoriev I.V."/>
            <person name="Stajich J.E."/>
            <person name="Kennedy P.G."/>
        </authorList>
    </citation>
    <scope>NUCLEOTIDE SEQUENCE</scope>
    <source>
        <strain evidence="7">S12</strain>
    </source>
</reference>
<evidence type="ECO:0000256" key="3">
    <source>
        <dbReference type="ARBA" id="ARBA00022723"/>
    </source>
</evidence>
<evidence type="ECO:0000256" key="2">
    <source>
        <dbReference type="ARBA" id="ARBA00007749"/>
    </source>
</evidence>
<name>A0A9P7ANR0_9AGAM</name>
<gene>
    <name evidence="7" type="ORF">HD556DRAFT_513822</name>
</gene>
<sequence>MSGETLSLPAPSDEQAYMYVSALEGGHMNVPLDLILAGDQPDEPIVCPSLAFFLRHSKSNKRVVFDLGIRRDIKEFAPAATERFLPTVNQTVAESLEAGGVQPSSVDVVVLSHLHWDHVGDPSLFTTAEFVLGEGSKKALADPGSCHNPAAFTSVRVPEDRLRFITTLDLNVAIGPYPCAMDIFGDGSMYIIDASGHVAGHINILARTSQDGAWILLGADSAHHPDLITGKMQIAYRVDPNTCSVMCVHEDKEAAEENIRRMRSLLEVPRVQVLISHDIYWYQENKNKDVFLPHVIPPLVQ</sequence>
<comment type="cofactor">
    <cofactor evidence="1">
        <name>Zn(2+)</name>
        <dbReference type="ChEBI" id="CHEBI:29105"/>
    </cofactor>
</comment>
<dbReference type="Pfam" id="PF00753">
    <property type="entry name" value="Lactamase_B"/>
    <property type="match status" value="1"/>
</dbReference>
<dbReference type="EMBL" id="JABBWE010000031">
    <property type="protein sequence ID" value="KAG1793261.1"/>
    <property type="molecule type" value="Genomic_DNA"/>
</dbReference>
<keyword evidence="5" id="KW-0862">Zinc</keyword>
<keyword evidence="4" id="KW-0378">Hydrolase</keyword>
<keyword evidence="3" id="KW-0479">Metal-binding</keyword>
<dbReference type="SMART" id="SM00849">
    <property type="entry name" value="Lactamase_B"/>
    <property type="match status" value="1"/>
</dbReference>
<evidence type="ECO:0000256" key="1">
    <source>
        <dbReference type="ARBA" id="ARBA00001947"/>
    </source>
</evidence>
<proteinExistence type="inferred from homology"/>
<comment type="caution">
    <text evidence="7">The sequence shown here is derived from an EMBL/GenBank/DDBJ whole genome shotgun (WGS) entry which is preliminary data.</text>
</comment>
<dbReference type="CDD" id="cd07730">
    <property type="entry name" value="metallo-hydrolase-like_MBL-fold"/>
    <property type="match status" value="1"/>
</dbReference>
<dbReference type="RefSeq" id="XP_041159717.1">
    <property type="nucleotide sequence ID" value="XM_041310829.1"/>
</dbReference>
<evidence type="ECO:0000256" key="4">
    <source>
        <dbReference type="ARBA" id="ARBA00022801"/>
    </source>
</evidence>
<dbReference type="PANTHER" id="PTHR42978:SF2">
    <property type="entry name" value="102 KBASES UNSTABLE REGION: FROM 1 TO 119443"/>
    <property type="match status" value="1"/>
</dbReference>
<dbReference type="InterPro" id="IPR001279">
    <property type="entry name" value="Metallo-B-lactamas"/>
</dbReference>
<keyword evidence="8" id="KW-1185">Reference proteome</keyword>
<dbReference type="SUPFAM" id="SSF56281">
    <property type="entry name" value="Metallo-hydrolase/oxidoreductase"/>
    <property type="match status" value="1"/>
</dbReference>
<dbReference type="OrthoDB" id="10250730at2759"/>
<feature type="domain" description="Metallo-beta-lactamase" evidence="6">
    <location>
        <begin position="48"/>
        <end position="277"/>
    </location>
</feature>
<dbReference type="AlphaFoldDB" id="A0A9P7ANR0"/>
<comment type="similarity">
    <text evidence="2">Belongs to the metallo-beta-lactamase superfamily.</text>
</comment>